<dbReference type="PANTHER" id="PTHR23240:SF31">
    <property type="entry name" value="DNA REPAIR METALLO-BETA-LACTAMASE FAMILY PROTEIN"/>
    <property type="match status" value="1"/>
</dbReference>
<dbReference type="InterPro" id="IPR036866">
    <property type="entry name" value="RibonucZ/Hydroxyglut_hydro"/>
</dbReference>
<dbReference type="GO" id="GO:0006303">
    <property type="term" value="P:double-strand break repair via nonhomologous end joining"/>
    <property type="evidence" value="ECO:0007669"/>
    <property type="project" value="TreeGrafter"/>
</dbReference>
<feature type="compositionally biased region" description="Low complexity" evidence="1">
    <location>
        <begin position="478"/>
        <end position="487"/>
    </location>
</feature>
<feature type="region of interest" description="Disordered" evidence="1">
    <location>
        <begin position="734"/>
        <end position="790"/>
    </location>
</feature>
<feature type="region of interest" description="Disordered" evidence="1">
    <location>
        <begin position="678"/>
        <end position="718"/>
    </location>
</feature>
<dbReference type="GO" id="GO:0035312">
    <property type="term" value="F:5'-3' DNA exonuclease activity"/>
    <property type="evidence" value="ECO:0007669"/>
    <property type="project" value="TreeGrafter"/>
</dbReference>
<evidence type="ECO:0000313" key="3">
    <source>
        <dbReference type="Proteomes" id="UP001165080"/>
    </source>
</evidence>
<feature type="region of interest" description="Disordered" evidence="1">
    <location>
        <begin position="857"/>
        <end position="921"/>
    </location>
</feature>
<feature type="compositionally biased region" description="Low complexity" evidence="1">
    <location>
        <begin position="496"/>
        <end position="509"/>
    </location>
</feature>
<evidence type="ECO:0000256" key="1">
    <source>
        <dbReference type="SAM" id="MobiDB-lite"/>
    </source>
</evidence>
<sequence length="937" mass="93528">MLLFQGCFGNILHTGDCRFTPEVVRAVQEALRGDCECEYEREYGNGATPGWGCGCSCGGAERLDLLYLDCTFADLPLDFPSREEAVRHAEQLIRGWPGGAGSSCGGGGGGAAAAGQMSGLRRSSSLRRVFLSSDLLGTEPLLAMAGRVFGQPLYVPPPERHKEYGFGNADLVRQRRQELEILLPGLPLSTDPSCVFHLCGVRDFAHRGRKTQHQCQQHQQHQHRRLAASAAAQPDDGEASGGGPLRGTAGRLPPAVAVAVAAGESAAAGHCGGDDAAGGCLYIRASTQAFGQRIRDQYASNPGQLLAVRAAAPAPTAAVQERAVHYVLYSLHSSRGELAAALTALRPRATRPISADQAGCMAAVVSERAGSERAQDVEAEIAAQMAWAAAAAPPSPGYAGPRSTWEVAEPPPLPPAAATGPGNLGTTDADDGNKEWGSTGSGLHESGDEDEEEGQLGGSGGGGSHAAAHGGGRQPESAATATGQGSWQTGGGSGGAAAAALRPAASHGGTAPEPQWPSCSTAASGAAAAIAAAAAPPLIPLCGGVLPSRRMPYTATLAGVFGNPVPPPVPAVPVATRYGGLMDLGAQAGGVAAAAVACTSNGAGVPTALKAPAWSAPTLQHPGARHGAESAAPAIADAGVGEGYTGAATATETATGDPAARGLATGWADAAGVEVMESVRSGGCTPQTSPAEGRRREPLRPAQAPPQRPVGHSSVAQAPDAKCGFTAVGRSPLPRELLLGSSPTSSSGGTSTGPNLSPSYSPGPSGRKRRRRTASGVDTGPQETPAPVQGGALGVVAAGCAVGVSTGGRDLAGWGRAMVQREVEVAGGGSSALGHGMAAAARPAAAAGSAGGRRLGSEWVRGDGAGEGRVATAGGSEGGFVPPPLPQQQLGGGRGHGGCGGPLVKSPGAASQEVGDRRTRRPMGFLAALLASSDDDE</sequence>
<feature type="compositionally biased region" description="Gly residues" evidence="1">
    <location>
        <begin position="455"/>
        <end position="473"/>
    </location>
</feature>
<dbReference type="AlphaFoldDB" id="A0A9W6BKP9"/>
<name>A0A9W6BKP9_9CHLO</name>
<dbReference type="PANTHER" id="PTHR23240">
    <property type="entry name" value="DNA CROSS-LINK REPAIR PROTEIN PSO2/SNM1-RELATED"/>
    <property type="match status" value="1"/>
</dbReference>
<keyword evidence="3" id="KW-1185">Reference proteome</keyword>
<dbReference type="Gene3D" id="3.60.15.10">
    <property type="entry name" value="Ribonuclease Z/Hydroxyacylglutathione hydrolase-like"/>
    <property type="match status" value="1"/>
</dbReference>
<dbReference type="EMBL" id="BRXU01000009">
    <property type="protein sequence ID" value="GLC54041.1"/>
    <property type="molecule type" value="Genomic_DNA"/>
</dbReference>
<protein>
    <submittedName>
        <fullName evidence="2">Uncharacterized protein</fullName>
    </submittedName>
</protein>
<dbReference type="Gene3D" id="3.40.50.12650">
    <property type="match status" value="1"/>
</dbReference>
<feature type="compositionally biased region" description="Low complexity" evidence="1">
    <location>
        <begin position="416"/>
        <end position="427"/>
    </location>
</feature>
<feature type="region of interest" description="Disordered" evidence="1">
    <location>
        <begin position="210"/>
        <end position="248"/>
    </location>
</feature>
<evidence type="ECO:0000313" key="2">
    <source>
        <dbReference type="EMBL" id="GLC54041.1"/>
    </source>
</evidence>
<gene>
    <name evidence="2" type="primary">PLEST001543</name>
    <name evidence="2" type="ORF">PLESTB_000817300</name>
</gene>
<reference evidence="2 3" key="1">
    <citation type="journal article" date="2023" name="Commun. Biol.">
        <title>Reorganization of the ancestral sex-determining regions during the evolution of trioecy in Pleodorina starrii.</title>
        <authorList>
            <person name="Takahashi K."/>
            <person name="Suzuki S."/>
            <person name="Kawai-Toyooka H."/>
            <person name="Yamamoto K."/>
            <person name="Hamaji T."/>
            <person name="Ootsuki R."/>
            <person name="Yamaguchi H."/>
            <person name="Kawachi M."/>
            <person name="Higashiyama T."/>
            <person name="Nozaki H."/>
        </authorList>
    </citation>
    <scope>NUCLEOTIDE SEQUENCE [LARGE SCALE GENOMIC DNA]</scope>
    <source>
        <strain evidence="2 3">NIES-4479</strain>
    </source>
</reference>
<feature type="compositionally biased region" description="Gly residues" evidence="1">
    <location>
        <begin position="890"/>
        <end position="901"/>
    </location>
</feature>
<proteinExistence type="predicted"/>
<accession>A0A9W6BKP9</accession>
<feature type="compositionally biased region" description="Low complexity" evidence="1">
    <location>
        <begin position="737"/>
        <end position="765"/>
    </location>
</feature>
<dbReference type="GO" id="GO:0003684">
    <property type="term" value="F:damaged DNA binding"/>
    <property type="evidence" value="ECO:0007669"/>
    <property type="project" value="TreeGrafter"/>
</dbReference>
<organism evidence="2 3">
    <name type="scientific">Pleodorina starrii</name>
    <dbReference type="NCBI Taxonomy" id="330485"/>
    <lineage>
        <taxon>Eukaryota</taxon>
        <taxon>Viridiplantae</taxon>
        <taxon>Chlorophyta</taxon>
        <taxon>core chlorophytes</taxon>
        <taxon>Chlorophyceae</taxon>
        <taxon>CS clade</taxon>
        <taxon>Chlamydomonadales</taxon>
        <taxon>Volvocaceae</taxon>
        <taxon>Pleodorina</taxon>
    </lineage>
</organism>
<dbReference type="GO" id="GO:0036297">
    <property type="term" value="P:interstrand cross-link repair"/>
    <property type="evidence" value="ECO:0007669"/>
    <property type="project" value="TreeGrafter"/>
</dbReference>
<comment type="caution">
    <text evidence="2">The sequence shown here is derived from an EMBL/GenBank/DDBJ whole genome shotgun (WGS) entry which is preliminary data.</text>
</comment>
<dbReference type="Proteomes" id="UP001165080">
    <property type="component" value="Unassembled WGS sequence"/>
</dbReference>
<feature type="region of interest" description="Disordered" evidence="1">
    <location>
        <begin position="392"/>
        <end position="520"/>
    </location>
</feature>